<dbReference type="EMBL" id="QNRK01000056">
    <property type="protein sequence ID" value="RBP02021.1"/>
    <property type="molecule type" value="Genomic_DNA"/>
</dbReference>
<accession>A0A366EHU3</accession>
<evidence type="ECO:0000313" key="5">
    <source>
        <dbReference type="Proteomes" id="UP000253529"/>
    </source>
</evidence>
<proteinExistence type="predicted"/>
<feature type="region of interest" description="Disordered" evidence="1">
    <location>
        <begin position="126"/>
        <end position="172"/>
    </location>
</feature>
<feature type="signal peptide" evidence="2">
    <location>
        <begin position="1"/>
        <end position="19"/>
    </location>
</feature>
<evidence type="ECO:0000259" key="3">
    <source>
        <dbReference type="Pfam" id="PF07589"/>
    </source>
</evidence>
<evidence type="ECO:0000313" key="4">
    <source>
        <dbReference type="EMBL" id="RBP02021.1"/>
    </source>
</evidence>
<evidence type="ECO:0000256" key="2">
    <source>
        <dbReference type="SAM" id="SignalP"/>
    </source>
</evidence>
<name>A0A366EHU3_9HYPH</name>
<dbReference type="NCBIfam" id="TIGR02595">
    <property type="entry name" value="PEP_CTERM"/>
    <property type="match status" value="1"/>
</dbReference>
<dbReference type="AlphaFoldDB" id="A0A366EHU3"/>
<gene>
    <name evidence="4" type="ORF">DFR50_15618</name>
</gene>
<feature type="chain" id="PRO_5016670452" evidence="2">
    <location>
        <begin position="20"/>
        <end position="283"/>
    </location>
</feature>
<keyword evidence="5" id="KW-1185">Reference proteome</keyword>
<organism evidence="4 5">
    <name type="scientific">Roseiarcus fermentans</name>
    <dbReference type="NCBI Taxonomy" id="1473586"/>
    <lineage>
        <taxon>Bacteria</taxon>
        <taxon>Pseudomonadati</taxon>
        <taxon>Pseudomonadota</taxon>
        <taxon>Alphaproteobacteria</taxon>
        <taxon>Hyphomicrobiales</taxon>
        <taxon>Roseiarcaceae</taxon>
        <taxon>Roseiarcus</taxon>
    </lineage>
</organism>
<evidence type="ECO:0000256" key="1">
    <source>
        <dbReference type="SAM" id="MobiDB-lite"/>
    </source>
</evidence>
<dbReference type="InterPro" id="IPR013424">
    <property type="entry name" value="Ice-binding_C"/>
</dbReference>
<dbReference type="Proteomes" id="UP000253529">
    <property type="component" value="Unassembled WGS sequence"/>
</dbReference>
<feature type="domain" description="Ice-binding protein C-terminal" evidence="3">
    <location>
        <begin position="245"/>
        <end position="268"/>
    </location>
</feature>
<sequence length="283" mass="28212">MSGKFFVAALLAASTTSAATVGVVYTGVVSPRHGEGPAAAGGSAPATGAVTSAVVLNAQEGFFERFAGSSDAPVCPSLTDARGCVTVSGASSPIRLSFLGLTVTIPAVWLGGDSQDQAWAQESPIRWLDGFPPSPANPWIGGARTQGVNPSGSAQSEQGADSGPQDGSRAAPALALSSDAGFDARPIVETTSGDAFEAIDPIVGAETPPVFAGAPAIVEAPEPPVDWLPPAAPLISGQASLQTNAPEPSTWLMLLAGAVALGVIGRRRAGRAAAHGTTKVARP</sequence>
<dbReference type="Pfam" id="PF07589">
    <property type="entry name" value="PEP-CTERM"/>
    <property type="match status" value="1"/>
</dbReference>
<comment type="caution">
    <text evidence="4">The sequence shown here is derived from an EMBL/GenBank/DDBJ whole genome shotgun (WGS) entry which is preliminary data.</text>
</comment>
<protein>
    <submittedName>
        <fullName evidence="4">Putative secreted protein with PEP-CTERM sorting signal</fullName>
    </submittedName>
</protein>
<feature type="compositionally biased region" description="Polar residues" evidence="1">
    <location>
        <begin position="146"/>
        <end position="159"/>
    </location>
</feature>
<reference evidence="4 5" key="1">
    <citation type="submission" date="2018-06" db="EMBL/GenBank/DDBJ databases">
        <title>Genomic Encyclopedia of Type Strains, Phase IV (KMG-IV): sequencing the most valuable type-strain genomes for metagenomic binning, comparative biology and taxonomic classification.</title>
        <authorList>
            <person name="Goeker M."/>
        </authorList>
    </citation>
    <scope>NUCLEOTIDE SEQUENCE [LARGE SCALE GENOMIC DNA]</scope>
    <source>
        <strain evidence="4 5">DSM 24875</strain>
    </source>
</reference>
<keyword evidence="2" id="KW-0732">Signal</keyword>